<feature type="compositionally biased region" description="Gly residues" evidence="12">
    <location>
        <begin position="1"/>
        <end position="14"/>
    </location>
</feature>
<feature type="compositionally biased region" description="Low complexity" evidence="12">
    <location>
        <begin position="27"/>
        <end position="36"/>
    </location>
</feature>
<comment type="catalytic activity">
    <reaction evidence="10">
        <text>thymidine + ATP = dTMP + ADP + H(+)</text>
        <dbReference type="Rhea" id="RHEA:19129"/>
        <dbReference type="ChEBI" id="CHEBI:15378"/>
        <dbReference type="ChEBI" id="CHEBI:17748"/>
        <dbReference type="ChEBI" id="CHEBI:30616"/>
        <dbReference type="ChEBI" id="CHEBI:63528"/>
        <dbReference type="ChEBI" id="CHEBI:456216"/>
        <dbReference type="EC" id="2.7.1.21"/>
    </reaction>
</comment>
<dbReference type="InParanoid" id="F2UGK0"/>
<evidence type="ECO:0000256" key="4">
    <source>
        <dbReference type="ARBA" id="ARBA00022679"/>
    </source>
</evidence>
<dbReference type="Proteomes" id="UP000007799">
    <property type="component" value="Unassembled WGS sequence"/>
</dbReference>
<dbReference type="GeneID" id="16072232"/>
<dbReference type="KEGG" id="sre:PTSG_07867"/>
<feature type="region of interest" description="Disordered" evidence="12">
    <location>
        <begin position="115"/>
        <end position="218"/>
    </location>
</feature>
<comment type="similarity">
    <text evidence="1 11">Belongs to the thymidine kinase family.</text>
</comment>
<evidence type="ECO:0000256" key="8">
    <source>
        <dbReference type="ARBA" id="ARBA00022833"/>
    </source>
</evidence>
<dbReference type="AlphaFoldDB" id="F2UGK0"/>
<dbReference type="PANTHER" id="PTHR11441">
    <property type="entry name" value="THYMIDINE KINASE"/>
    <property type="match status" value="1"/>
</dbReference>
<evidence type="ECO:0000256" key="12">
    <source>
        <dbReference type="SAM" id="MobiDB-lite"/>
    </source>
</evidence>
<evidence type="ECO:0000256" key="5">
    <source>
        <dbReference type="ARBA" id="ARBA00022723"/>
    </source>
</evidence>
<feature type="region of interest" description="Disordered" evidence="12">
    <location>
        <begin position="1"/>
        <end position="52"/>
    </location>
</feature>
<feature type="compositionally biased region" description="Acidic residues" evidence="12">
    <location>
        <begin position="39"/>
        <end position="48"/>
    </location>
</feature>
<dbReference type="STRING" id="946362.F2UGK0"/>
<reference evidence="13" key="1">
    <citation type="submission" date="2009-08" db="EMBL/GenBank/DDBJ databases">
        <title>Annotation of Salpingoeca rosetta.</title>
        <authorList>
            <consortium name="The Broad Institute Genome Sequencing Platform"/>
            <person name="Russ C."/>
            <person name="Cuomo C."/>
            <person name="Burger G."/>
            <person name="Gray M.W."/>
            <person name="Holland P.W.H."/>
            <person name="King N."/>
            <person name="Lang F.B.F."/>
            <person name="Roger A.J."/>
            <person name="Ruiz-Trillo I."/>
            <person name="Young S.K."/>
            <person name="Zeng Q."/>
            <person name="Gargeya S."/>
            <person name="Alvarado L."/>
            <person name="Berlin A."/>
            <person name="Chapman S.B."/>
            <person name="Chen Z."/>
            <person name="Freedman E."/>
            <person name="Gellesch M."/>
            <person name="Goldberg J."/>
            <person name="Griggs A."/>
            <person name="Gujja S."/>
            <person name="Heilman E."/>
            <person name="Heiman D."/>
            <person name="Howarth C."/>
            <person name="Mehta T."/>
            <person name="Neiman D."/>
            <person name="Pearson M."/>
            <person name="Roberts A."/>
            <person name="Saif S."/>
            <person name="Shea T."/>
            <person name="Shenoy N."/>
            <person name="Sisk P."/>
            <person name="Stolte C."/>
            <person name="Sykes S."/>
            <person name="White J."/>
            <person name="Yandava C."/>
            <person name="Haas B."/>
            <person name="Nusbaum C."/>
            <person name="Birren B."/>
        </authorList>
    </citation>
    <scope>NUCLEOTIDE SEQUENCE [LARGE SCALE GENOMIC DNA]</scope>
    <source>
        <strain evidence="13">ATCC 50818</strain>
    </source>
</reference>
<feature type="compositionally biased region" description="Low complexity" evidence="12">
    <location>
        <begin position="179"/>
        <end position="192"/>
    </location>
</feature>
<gene>
    <name evidence="13" type="ORF">PTSG_07867</name>
</gene>
<dbReference type="GO" id="GO:0004797">
    <property type="term" value="F:thymidine kinase activity"/>
    <property type="evidence" value="ECO:0007669"/>
    <property type="project" value="UniProtKB-EC"/>
</dbReference>
<dbReference type="GO" id="GO:0046872">
    <property type="term" value="F:metal ion binding"/>
    <property type="evidence" value="ECO:0007669"/>
    <property type="project" value="UniProtKB-KW"/>
</dbReference>
<evidence type="ECO:0000256" key="7">
    <source>
        <dbReference type="ARBA" id="ARBA00022777"/>
    </source>
</evidence>
<organism evidence="14">
    <name type="scientific">Salpingoeca rosetta (strain ATCC 50818 / BSB-021)</name>
    <dbReference type="NCBI Taxonomy" id="946362"/>
    <lineage>
        <taxon>Eukaryota</taxon>
        <taxon>Choanoflagellata</taxon>
        <taxon>Craspedida</taxon>
        <taxon>Salpingoecidae</taxon>
        <taxon>Salpingoeca</taxon>
    </lineage>
</organism>
<dbReference type="PROSITE" id="PS00603">
    <property type="entry name" value="TK_CELLULAR_TYPE"/>
    <property type="match status" value="1"/>
</dbReference>
<name>F2UGK0_SALR5</name>
<feature type="compositionally biased region" description="Basic and acidic residues" evidence="12">
    <location>
        <begin position="143"/>
        <end position="153"/>
    </location>
</feature>
<evidence type="ECO:0000313" key="13">
    <source>
        <dbReference type="EMBL" id="EGD75750.1"/>
    </source>
</evidence>
<dbReference type="Pfam" id="PF00265">
    <property type="entry name" value="TK"/>
    <property type="match status" value="1"/>
</dbReference>
<dbReference type="OrthoDB" id="439028at2759"/>
<dbReference type="EC" id="2.7.1.21" evidence="2 10"/>
<dbReference type="FunFam" id="3.30.60.20:FF:000028">
    <property type="entry name" value="Thymidine kinase"/>
    <property type="match status" value="1"/>
</dbReference>
<feature type="compositionally biased region" description="Polar residues" evidence="12">
    <location>
        <begin position="209"/>
        <end position="218"/>
    </location>
</feature>
<proteinExistence type="inferred from homology"/>
<sequence>MPKGGAHAGGGDASKGGAAASQHDHCSSSSSSLLRQSAEEEEEEEEEGSSNSKLAFGPILDLIPLAESVIKLSAVCMLCHREAAFSKRIGSETEIEVIGGADKYIAVCRECYHSDGKKRNGKKKQQQQQQQQSGDTTCVQGTKSEDMHARVNDSLESTTTESEGGDADDEHTHDDGSESDSASSDGFSGTASPTDATPSKKKEFHPRSTRSLFTATRN</sequence>
<feature type="compositionally biased region" description="Polar residues" evidence="12">
    <location>
        <begin position="133"/>
        <end position="142"/>
    </location>
</feature>
<keyword evidence="4 10" id="KW-0808">Transferase</keyword>
<evidence type="ECO:0000256" key="1">
    <source>
        <dbReference type="ARBA" id="ARBA00007587"/>
    </source>
</evidence>
<keyword evidence="14" id="KW-1185">Reference proteome</keyword>
<dbReference type="PANTHER" id="PTHR11441:SF0">
    <property type="entry name" value="THYMIDINE KINASE, CYTOSOLIC"/>
    <property type="match status" value="1"/>
</dbReference>
<keyword evidence="7 10" id="KW-0418">Kinase</keyword>
<keyword evidence="8" id="KW-0862">Zinc</keyword>
<evidence type="ECO:0000256" key="10">
    <source>
        <dbReference type="RuleBase" id="RU000544"/>
    </source>
</evidence>
<dbReference type="GO" id="GO:0071897">
    <property type="term" value="P:DNA biosynthetic process"/>
    <property type="evidence" value="ECO:0007669"/>
    <property type="project" value="UniProtKB-KW"/>
</dbReference>
<evidence type="ECO:0000256" key="9">
    <source>
        <dbReference type="ARBA" id="ARBA00022840"/>
    </source>
</evidence>
<dbReference type="eggNOG" id="KOG3125">
    <property type="taxonomic scope" value="Eukaryota"/>
</dbReference>
<dbReference type="GO" id="GO:0005524">
    <property type="term" value="F:ATP binding"/>
    <property type="evidence" value="ECO:0007669"/>
    <property type="project" value="UniProtKB-KW"/>
</dbReference>
<evidence type="ECO:0000256" key="6">
    <source>
        <dbReference type="ARBA" id="ARBA00022741"/>
    </source>
</evidence>
<dbReference type="RefSeq" id="XP_004991671.1">
    <property type="nucleotide sequence ID" value="XM_004991614.1"/>
</dbReference>
<dbReference type="Gene3D" id="3.30.60.20">
    <property type="match status" value="1"/>
</dbReference>
<dbReference type="InterPro" id="IPR001267">
    <property type="entry name" value="Thymidine_kinase"/>
</dbReference>
<accession>F2UGK0</accession>
<keyword evidence="3 10" id="KW-0237">DNA synthesis</keyword>
<evidence type="ECO:0000256" key="11">
    <source>
        <dbReference type="RuleBase" id="RU004165"/>
    </source>
</evidence>
<dbReference type="GO" id="GO:0046104">
    <property type="term" value="P:thymidine metabolic process"/>
    <property type="evidence" value="ECO:0007669"/>
    <property type="project" value="TreeGrafter"/>
</dbReference>
<keyword evidence="5" id="KW-0479">Metal-binding</keyword>
<dbReference type="InterPro" id="IPR020633">
    <property type="entry name" value="Thymidine_kinase_CS"/>
</dbReference>
<protein>
    <recommendedName>
        <fullName evidence="2 10">Thymidine kinase</fullName>
        <ecNumber evidence="2 10">2.7.1.21</ecNumber>
    </recommendedName>
</protein>
<evidence type="ECO:0000256" key="3">
    <source>
        <dbReference type="ARBA" id="ARBA00022634"/>
    </source>
</evidence>
<dbReference type="EMBL" id="GL832973">
    <property type="protein sequence ID" value="EGD75750.1"/>
    <property type="molecule type" value="Genomic_DNA"/>
</dbReference>
<evidence type="ECO:0000256" key="2">
    <source>
        <dbReference type="ARBA" id="ARBA00012118"/>
    </source>
</evidence>
<dbReference type="SUPFAM" id="SSF57716">
    <property type="entry name" value="Glucocorticoid receptor-like (DNA-binding domain)"/>
    <property type="match status" value="1"/>
</dbReference>
<keyword evidence="9 10" id="KW-0067">ATP-binding</keyword>
<evidence type="ECO:0000313" key="14">
    <source>
        <dbReference type="Proteomes" id="UP000007799"/>
    </source>
</evidence>
<keyword evidence="6 10" id="KW-0547">Nucleotide-binding</keyword>